<reference evidence="2 3" key="1">
    <citation type="journal article" date="2022" name="bioRxiv">
        <title>Genomics of Preaxostyla Flagellates Illuminates Evolutionary Transitions and the Path Towards Mitochondrial Loss.</title>
        <authorList>
            <person name="Novak L.V.F."/>
            <person name="Treitli S.C."/>
            <person name="Pyrih J."/>
            <person name="Halakuc P."/>
            <person name="Pipaliya S.V."/>
            <person name="Vacek V."/>
            <person name="Brzon O."/>
            <person name="Soukal P."/>
            <person name="Eme L."/>
            <person name="Dacks J.B."/>
            <person name="Karnkowska A."/>
            <person name="Elias M."/>
            <person name="Hampl V."/>
        </authorList>
    </citation>
    <scope>NUCLEOTIDE SEQUENCE [LARGE SCALE GENOMIC DNA]</scope>
    <source>
        <strain evidence="2">NAU3</strain>
        <tissue evidence="2">Gut</tissue>
    </source>
</reference>
<organism evidence="2 3">
    <name type="scientific">Blattamonas nauphoetae</name>
    <dbReference type="NCBI Taxonomy" id="2049346"/>
    <lineage>
        <taxon>Eukaryota</taxon>
        <taxon>Metamonada</taxon>
        <taxon>Preaxostyla</taxon>
        <taxon>Oxymonadida</taxon>
        <taxon>Blattamonas</taxon>
    </lineage>
</organism>
<dbReference type="SUPFAM" id="SSF55469">
    <property type="entry name" value="FMN-dependent nitroreductase-like"/>
    <property type="match status" value="2"/>
</dbReference>
<gene>
    <name evidence="2" type="ORF">BLNAU_24489</name>
</gene>
<protein>
    <submittedName>
        <fullName evidence="2">Nitroreductase Nfs</fullName>
    </submittedName>
</protein>
<keyword evidence="1" id="KW-1133">Transmembrane helix</keyword>
<dbReference type="Proteomes" id="UP001281761">
    <property type="component" value="Unassembled WGS sequence"/>
</dbReference>
<feature type="transmembrane region" description="Helical" evidence="1">
    <location>
        <begin position="6"/>
        <end position="22"/>
    </location>
</feature>
<sequence length="334" mass="36824">MVSVPIQLLIVIGANICFFYLKEGFFPRLLFFVGSIACWIFLIFRGLDAKRKDYVGRTKEHKLSDAPNYSMFELSCGRKSVRKYDPAKPVEESVIASLKAWCKTDENLVGPFGSKIRIEIVESKEMVNGKVGTYGMISGANVFAVVVKDEKTKTKMLGTFDGKSLKKQLVLNEKESVFMVSPIGYEAEGCVMFSSNVLKASKTFVAVLASRVTGSKLRIPFSKFCLRGSINSTDGVNAYTDVPVIGEALEAAHWAPSSAGKQPTRAVIKEEGGKWVVQFYEAKDVLHNNGVDSGISIGNFDLTLKEKGITGKITIESGVDQNDLYNYTGTWRQD</sequence>
<evidence type="ECO:0000256" key="1">
    <source>
        <dbReference type="SAM" id="Phobius"/>
    </source>
</evidence>
<evidence type="ECO:0000313" key="3">
    <source>
        <dbReference type="Proteomes" id="UP001281761"/>
    </source>
</evidence>
<feature type="transmembrane region" description="Helical" evidence="1">
    <location>
        <begin position="29"/>
        <end position="47"/>
    </location>
</feature>
<dbReference type="InterPro" id="IPR000415">
    <property type="entry name" value="Nitroreductase-like"/>
</dbReference>
<keyword evidence="1" id="KW-0812">Transmembrane</keyword>
<proteinExistence type="predicted"/>
<name>A0ABQ9WM90_9EUKA</name>
<evidence type="ECO:0000313" key="2">
    <source>
        <dbReference type="EMBL" id="KAK2940596.1"/>
    </source>
</evidence>
<keyword evidence="3" id="KW-1185">Reference proteome</keyword>
<keyword evidence="1" id="KW-0472">Membrane</keyword>
<dbReference type="EMBL" id="JARBJD010000648">
    <property type="protein sequence ID" value="KAK2940596.1"/>
    <property type="molecule type" value="Genomic_DNA"/>
</dbReference>
<comment type="caution">
    <text evidence="2">The sequence shown here is derived from an EMBL/GenBank/DDBJ whole genome shotgun (WGS) entry which is preliminary data.</text>
</comment>
<accession>A0ABQ9WM90</accession>